<accession>A0AAN9TYU6</accession>
<feature type="chain" id="PRO_5042927029" description="Alpha/beta hydrolase fold-3 domain-containing protein" evidence="3">
    <location>
        <begin position="26"/>
        <end position="914"/>
    </location>
</feature>
<keyword evidence="3" id="KW-0732">Signal</keyword>
<dbReference type="EMBL" id="JAJSPL020000077">
    <property type="protein sequence ID" value="KAK7728883.1"/>
    <property type="molecule type" value="Genomic_DNA"/>
</dbReference>
<dbReference type="AlphaFoldDB" id="A0AAN9TYU6"/>
<dbReference type="InterPro" id="IPR013094">
    <property type="entry name" value="AB_hydrolase_3"/>
</dbReference>
<dbReference type="Proteomes" id="UP001320245">
    <property type="component" value="Unassembled WGS sequence"/>
</dbReference>
<sequence>MMAGTWLPRLSTILTLVAFVATALAQDILNSPTAYDLGFYGLYPRTWFKSYSLAAPRLNFLKWDEQCTDGLYLLSPRGSYVSGPGPVILDGRGDLVWRTDERFGEDQGVTDFKVQMYNGKPHLTFWAGVNGAHHRFGYGVYYMLDETYQVVKAVKAVETRGSSLRADLHEFHVTPDNTGLMTVYYPQAMDLSPVGGPVNGWVLDSIFQEIDLDRGDLIFEWRASEHIPVEMTMRSFVGSDLGSSPDTGFDYFHINSVDKDHLGNYIISARHTHTVICISPHGETLWILGGKQNMFEDFSEGRATDFTWQHHARWHGTNTLSLFDNAKSTNGGKKYIGDHSRGMFLQLDTEAMTARLLHDYHDPEHPKLSESQGSMQVMDNGNVLVDYGFFPAFTEFAPKGEVVCDVRLAPRLIWQTGMVTSYRAFKTNRWVGKPWYAPEVSLNPAEGVLYVSWNGATEVDRWVLQGADWDGVAQDLYEDLDVLTKQGFEAGFVMLDDYPQYVRIAAVDQNGEVLKHTMVMDRTMGPPKTTKHPLISYQPIRLIYHLVKFTSILGRLPFWFIRALVPALRQHPKWTFKQSFIASLARRVVERNTAPAITASLSLQPGKEGERWAVFDPFESEAYTGPLRSELVSPARTGGTWFPAPPPPGLRAQGTEGASPSTQWRPKKVALQIHGGGFVLFDGRDENAGYLCTTLVREAGFDAVFSPQYRLAGHDGRDPFPAALQDILTSYLYLVRTLGIPAADVTVSGDSAGGNLAAGLLRYIEEFGEGLGIPRPGHVVLVSPWVAPLEAIDVDYTRDPLYKTDFLPTEFLRWGARAYALQSDRFEDSREYIHPLGRPFRTSVPVFVTLGSAEVFVTQGTKWVTEMRAVEGNRIELDFQEAAPHDMLLEGNKFGWEETVTKAVRKVGRFVDEQ</sequence>
<dbReference type="SUPFAM" id="SSF53474">
    <property type="entry name" value="alpha/beta-Hydrolases"/>
    <property type="match status" value="1"/>
</dbReference>
<reference evidence="5 6" key="1">
    <citation type="journal article" date="2023" name="PLoS ONE">
        <title>Cytospora paraplurivora sp. nov. isolated from orchards with fruit tree decline syndrome in Ontario, Canada.</title>
        <authorList>
            <person name="Ilyukhin E."/>
            <person name="Nguyen H.D.T."/>
            <person name="Castle A.J."/>
            <person name="Ellouze W."/>
        </authorList>
    </citation>
    <scope>NUCLEOTIDE SEQUENCE [LARGE SCALE GENOMIC DNA]</scope>
    <source>
        <strain evidence="5 6">FDS-564</strain>
    </source>
</reference>
<name>A0AAN9TYU6_9PEZI</name>
<evidence type="ECO:0000259" key="4">
    <source>
        <dbReference type="Pfam" id="PF07859"/>
    </source>
</evidence>
<protein>
    <recommendedName>
        <fullName evidence="4">Alpha/beta hydrolase fold-3 domain-containing protein</fullName>
    </recommendedName>
</protein>
<feature type="signal peptide" evidence="3">
    <location>
        <begin position="1"/>
        <end position="25"/>
    </location>
</feature>
<evidence type="ECO:0000256" key="1">
    <source>
        <dbReference type="PROSITE-ProRule" id="PRU10038"/>
    </source>
</evidence>
<keyword evidence="6" id="KW-1185">Reference proteome</keyword>
<dbReference type="Pfam" id="PF07859">
    <property type="entry name" value="Abhydrolase_3"/>
    <property type="match status" value="1"/>
</dbReference>
<dbReference type="PANTHER" id="PTHR35340">
    <property type="entry name" value="PQQ ENZYME REPEAT PROTEIN-RELATED"/>
    <property type="match status" value="1"/>
</dbReference>
<dbReference type="PANTHER" id="PTHR35340:SF5">
    <property type="entry name" value="ASST-DOMAIN-CONTAINING PROTEIN"/>
    <property type="match status" value="1"/>
</dbReference>
<comment type="caution">
    <text evidence="5">The sequence shown here is derived from an EMBL/GenBank/DDBJ whole genome shotgun (WGS) entry which is preliminary data.</text>
</comment>
<feature type="region of interest" description="Disordered" evidence="2">
    <location>
        <begin position="644"/>
        <end position="663"/>
    </location>
</feature>
<evidence type="ECO:0000256" key="3">
    <source>
        <dbReference type="SAM" id="SignalP"/>
    </source>
</evidence>
<organism evidence="5 6">
    <name type="scientific">Cytospora paraplurivora</name>
    <dbReference type="NCBI Taxonomy" id="2898453"/>
    <lineage>
        <taxon>Eukaryota</taxon>
        <taxon>Fungi</taxon>
        <taxon>Dikarya</taxon>
        <taxon>Ascomycota</taxon>
        <taxon>Pezizomycotina</taxon>
        <taxon>Sordariomycetes</taxon>
        <taxon>Sordariomycetidae</taxon>
        <taxon>Diaporthales</taxon>
        <taxon>Cytosporaceae</taxon>
        <taxon>Cytospora</taxon>
    </lineage>
</organism>
<evidence type="ECO:0000313" key="6">
    <source>
        <dbReference type="Proteomes" id="UP001320245"/>
    </source>
</evidence>
<dbReference type="GO" id="GO:0016787">
    <property type="term" value="F:hydrolase activity"/>
    <property type="evidence" value="ECO:0007669"/>
    <property type="project" value="InterPro"/>
</dbReference>
<evidence type="ECO:0000256" key="2">
    <source>
        <dbReference type="SAM" id="MobiDB-lite"/>
    </source>
</evidence>
<evidence type="ECO:0000313" key="5">
    <source>
        <dbReference type="EMBL" id="KAK7728883.1"/>
    </source>
</evidence>
<dbReference type="InterPro" id="IPR029058">
    <property type="entry name" value="AB_hydrolase_fold"/>
</dbReference>
<dbReference type="InterPro" id="IPR053143">
    <property type="entry name" value="Arylsulfate_ST"/>
</dbReference>
<feature type="domain" description="Alpha/beta hydrolase fold-3" evidence="4">
    <location>
        <begin position="671"/>
        <end position="888"/>
    </location>
</feature>
<dbReference type="PROSITE" id="PS01174">
    <property type="entry name" value="LIPASE_GDXG_SER"/>
    <property type="match status" value="1"/>
</dbReference>
<dbReference type="Gene3D" id="3.40.50.1820">
    <property type="entry name" value="alpha/beta hydrolase"/>
    <property type="match status" value="1"/>
</dbReference>
<feature type="active site" evidence="1">
    <location>
        <position position="751"/>
    </location>
</feature>
<dbReference type="InterPro" id="IPR033140">
    <property type="entry name" value="Lipase_GDXG_put_SER_AS"/>
</dbReference>
<proteinExistence type="predicted"/>
<gene>
    <name evidence="5" type="ORF">SLS53_009346</name>
</gene>
<dbReference type="InterPro" id="IPR039535">
    <property type="entry name" value="ASST-like"/>
</dbReference>
<dbReference type="Pfam" id="PF14269">
    <property type="entry name" value="Arylsulfotran_2"/>
    <property type="match status" value="1"/>
</dbReference>